<accession>A0ABP7JSG3</accession>
<evidence type="ECO:0000256" key="1">
    <source>
        <dbReference type="SAM" id="SignalP"/>
    </source>
</evidence>
<organism evidence="3 4">
    <name type="scientific">Streptomyces lannensis</name>
    <dbReference type="NCBI Taxonomy" id="766498"/>
    <lineage>
        <taxon>Bacteria</taxon>
        <taxon>Bacillati</taxon>
        <taxon>Actinomycetota</taxon>
        <taxon>Actinomycetes</taxon>
        <taxon>Kitasatosporales</taxon>
        <taxon>Streptomycetaceae</taxon>
        <taxon>Streptomyces</taxon>
    </lineage>
</organism>
<name>A0ABP7JSG3_9ACTN</name>
<reference evidence="4" key="1">
    <citation type="journal article" date="2019" name="Int. J. Syst. Evol. Microbiol.">
        <title>The Global Catalogue of Microorganisms (GCM) 10K type strain sequencing project: providing services to taxonomists for standard genome sequencing and annotation.</title>
        <authorList>
            <consortium name="The Broad Institute Genomics Platform"/>
            <consortium name="The Broad Institute Genome Sequencing Center for Infectious Disease"/>
            <person name="Wu L."/>
            <person name="Ma J."/>
        </authorList>
    </citation>
    <scope>NUCLEOTIDE SEQUENCE [LARGE SCALE GENOMIC DNA]</scope>
    <source>
        <strain evidence="4">JCM 16578</strain>
    </source>
</reference>
<protein>
    <recommendedName>
        <fullName evidence="2">Allene oxide cyclase barrel-like domain-containing protein</fullName>
    </recommendedName>
</protein>
<keyword evidence="1" id="KW-0732">Signal</keyword>
<dbReference type="RefSeq" id="WP_345547100.1">
    <property type="nucleotide sequence ID" value="NZ_BAAAZA010000003.1"/>
</dbReference>
<keyword evidence="4" id="KW-1185">Reference proteome</keyword>
<dbReference type="EMBL" id="BAAAZA010000003">
    <property type="protein sequence ID" value="GAA3853268.1"/>
    <property type="molecule type" value="Genomic_DNA"/>
</dbReference>
<dbReference type="Proteomes" id="UP001501563">
    <property type="component" value="Unassembled WGS sequence"/>
</dbReference>
<proteinExistence type="predicted"/>
<dbReference type="Pfam" id="PF18678">
    <property type="entry name" value="AOC_like"/>
    <property type="match status" value="1"/>
</dbReference>
<feature type="domain" description="Allene oxide cyclase barrel-like" evidence="2">
    <location>
        <begin position="43"/>
        <end position="145"/>
    </location>
</feature>
<evidence type="ECO:0000313" key="4">
    <source>
        <dbReference type="Proteomes" id="UP001501563"/>
    </source>
</evidence>
<feature type="chain" id="PRO_5045986974" description="Allene oxide cyclase barrel-like domain-containing protein" evidence="1">
    <location>
        <begin position="28"/>
        <end position="166"/>
    </location>
</feature>
<sequence length="166" mass="17166">MRRSALRPGTTVALAAAALAVVPPASAADGHRTETIRLTARQVQSRLLDLGAKGIGLGDELVIAEDLYRGGRKIGDHSVVCTYIRIQPGDLQLQCVGTFALPEGQITSQALLHLKGQGTPAPAVDIALTGGSGAYSTARGYVHTVAAGGTERQVTFHLTMDEPAAG</sequence>
<gene>
    <name evidence="3" type="ORF">GCM10022207_15280</name>
</gene>
<dbReference type="InterPro" id="IPR041013">
    <property type="entry name" value="AOC-like"/>
</dbReference>
<dbReference type="Gene3D" id="2.40.480.10">
    <property type="entry name" value="Allene oxide cyclase-like"/>
    <property type="match status" value="1"/>
</dbReference>
<comment type="caution">
    <text evidence="3">The sequence shown here is derived from an EMBL/GenBank/DDBJ whole genome shotgun (WGS) entry which is preliminary data.</text>
</comment>
<evidence type="ECO:0000313" key="3">
    <source>
        <dbReference type="EMBL" id="GAA3853268.1"/>
    </source>
</evidence>
<evidence type="ECO:0000259" key="2">
    <source>
        <dbReference type="Pfam" id="PF18678"/>
    </source>
</evidence>
<feature type="signal peptide" evidence="1">
    <location>
        <begin position="1"/>
        <end position="27"/>
    </location>
</feature>
<dbReference type="InterPro" id="IPR044859">
    <property type="entry name" value="Allene_oxi_cyc_Dirigent"/>
</dbReference>